<evidence type="ECO:0000313" key="6">
    <source>
        <dbReference type="Proteomes" id="UP000681356"/>
    </source>
</evidence>
<feature type="transmembrane region" description="Helical" evidence="1">
    <location>
        <begin position="116"/>
        <end position="139"/>
    </location>
</feature>
<dbReference type="Gene3D" id="3.30.70.270">
    <property type="match status" value="1"/>
</dbReference>
<reference evidence="5" key="1">
    <citation type="submission" date="2021-04" db="EMBL/GenBank/DDBJ databases">
        <authorList>
            <person name="Yoon J."/>
        </authorList>
    </citation>
    <scope>NUCLEOTIDE SEQUENCE</scope>
    <source>
        <strain evidence="5">KMU-90</strain>
    </source>
</reference>
<accession>A0A8J8B7Q5</accession>
<evidence type="ECO:0000259" key="2">
    <source>
        <dbReference type="PROSITE" id="PS50883"/>
    </source>
</evidence>
<gene>
    <name evidence="5" type="ORF">KB874_07360</name>
</gene>
<keyword evidence="1" id="KW-1133">Transmembrane helix</keyword>
<dbReference type="AlphaFoldDB" id="A0A8J8B7Q5"/>
<dbReference type="Gene3D" id="3.20.20.450">
    <property type="entry name" value="EAL domain"/>
    <property type="match status" value="1"/>
</dbReference>
<feature type="transmembrane region" description="Helical" evidence="1">
    <location>
        <begin position="145"/>
        <end position="165"/>
    </location>
</feature>
<dbReference type="SUPFAM" id="SSF55073">
    <property type="entry name" value="Nucleotide cyclase"/>
    <property type="match status" value="1"/>
</dbReference>
<dbReference type="InterPro" id="IPR000160">
    <property type="entry name" value="GGDEF_dom"/>
</dbReference>
<dbReference type="PANTHER" id="PTHR33121:SF79">
    <property type="entry name" value="CYCLIC DI-GMP PHOSPHODIESTERASE PDED-RELATED"/>
    <property type="match status" value="1"/>
</dbReference>
<dbReference type="PROSITE" id="PS50887">
    <property type="entry name" value="GGDEF"/>
    <property type="match status" value="1"/>
</dbReference>
<feature type="domain" description="EAL" evidence="2">
    <location>
        <begin position="423"/>
        <end position="677"/>
    </location>
</feature>
<feature type="domain" description="MHYT" evidence="4">
    <location>
        <begin position="11"/>
        <end position="198"/>
    </location>
</feature>
<dbReference type="GO" id="GO:0016020">
    <property type="term" value="C:membrane"/>
    <property type="evidence" value="ECO:0007669"/>
    <property type="project" value="UniProtKB-UniRule"/>
</dbReference>
<dbReference type="PROSITE" id="PS50924">
    <property type="entry name" value="MHYT"/>
    <property type="match status" value="1"/>
</dbReference>
<dbReference type="Pfam" id="PF00563">
    <property type="entry name" value="EAL"/>
    <property type="match status" value="1"/>
</dbReference>
<evidence type="ECO:0000313" key="5">
    <source>
        <dbReference type="EMBL" id="MBS0123949.1"/>
    </source>
</evidence>
<sequence>MTTLATLFGLHDLRFVAVAGLLCAVAGAVAQPILGRARTAAPGVSPFWILCFGVIVGSSIWSVHFIAMLGYAPAEPLGYRPDMTGLSLLVSVAGMTAMAAAARMPGVRREQAAQTLLFLVSVSAMHHLGMAGLVAAAPLHHAQSGVALSVLLAAPCALLFVVPSIGLRPRHCAIRRGGAFTLTILLIHFGGMAALHRGTGAAPLPDGLLTGAGLIWVVLPVTGLILLAGAAMLFLERRNSEIFERRRLENRLIDPDLMLPNRDGMIAEMAGRMVEGRPFLLLALSLGGFREARMLFGRDVLRQWLPRLARPIQQAAGAESIVGHAGAGHFLVLLDRGGRQDGPALWKERAQALRREIGQIRLAHDGQGLTLEPVIGLAAFPEHGDRPHDLADHADFALDGAVEATTTDCALFDRHKLAERQRTDRLALDLRGAIRDGGLALHLQPQVSFAVGPGPDRVTGFEALARWTHPEFGAVSPAVFVPLADRNGLTADLARWALTTACTELAAWPGAHTVAVNVPPALLERDLLLPMVRAALGRSGLAPCRLEIEVTETGIIADMDRARACIAELRAMGVRVSLDDFGTGSASLLTLFEIPLDKVKLDQTFVRGCESDPRSRAIVDSAAFVARRLGIALLAEGVETEAQMAVLRQGGFDAVQGYLIAPPLPPEVARARYARNRATGTG</sequence>
<evidence type="ECO:0000259" key="3">
    <source>
        <dbReference type="PROSITE" id="PS50887"/>
    </source>
</evidence>
<protein>
    <submittedName>
        <fullName evidence="5">EAL domain-containing protein</fullName>
    </submittedName>
</protein>
<organism evidence="5 6">
    <name type="scientific">Thetidibacter halocola</name>
    <dbReference type="NCBI Taxonomy" id="2827239"/>
    <lineage>
        <taxon>Bacteria</taxon>
        <taxon>Pseudomonadati</taxon>
        <taxon>Pseudomonadota</taxon>
        <taxon>Alphaproteobacteria</taxon>
        <taxon>Rhodobacterales</taxon>
        <taxon>Roseobacteraceae</taxon>
        <taxon>Thetidibacter</taxon>
    </lineage>
</organism>
<keyword evidence="6" id="KW-1185">Reference proteome</keyword>
<feature type="transmembrane region" description="Helical" evidence="1">
    <location>
        <begin position="47"/>
        <end position="71"/>
    </location>
</feature>
<keyword evidence="1" id="KW-0472">Membrane</keyword>
<dbReference type="Proteomes" id="UP000681356">
    <property type="component" value="Unassembled WGS sequence"/>
</dbReference>
<dbReference type="InterPro" id="IPR005330">
    <property type="entry name" value="MHYT_dom"/>
</dbReference>
<feature type="transmembrane region" description="Helical" evidence="1">
    <location>
        <begin position="83"/>
        <end position="104"/>
    </location>
</feature>
<dbReference type="InterPro" id="IPR050706">
    <property type="entry name" value="Cyclic-di-GMP_PDE-like"/>
</dbReference>
<dbReference type="EMBL" id="JAGTUU010000003">
    <property type="protein sequence ID" value="MBS0123949.1"/>
    <property type="molecule type" value="Genomic_DNA"/>
</dbReference>
<dbReference type="GO" id="GO:0071111">
    <property type="term" value="F:cyclic-guanylate-specific phosphodiesterase activity"/>
    <property type="evidence" value="ECO:0007669"/>
    <property type="project" value="InterPro"/>
</dbReference>
<comment type="caution">
    <text evidence="5">The sequence shown here is derived from an EMBL/GenBank/DDBJ whole genome shotgun (WGS) entry which is preliminary data.</text>
</comment>
<dbReference type="SUPFAM" id="SSF141868">
    <property type="entry name" value="EAL domain-like"/>
    <property type="match status" value="1"/>
</dbReference>
<dbReference type="InterPro" id="IPR029787">
    <property type="entry name" value="Nucleotide_cyclase"/>
</dbReference>
<dbReference type="Pfam" id="PF00990">
    <property type="entry name" value="GGDEF"/>
    <property type="match status" value="1"/>
</dbReference>
<name>A0A8J8B7Q5_9RHOB</name>
<feature type="transmembrane region" description="Helical" evidence="1">
    <location>
        <begin position="177"/>
        <end position="195"/>
    </location>
</feature>
<dbReference type="InterPro" id="IPR001633">
    <property type="entry name" value="EAL_dom"/>
</dbReference>
<evidence type="ECO:0000259" key="4">
    <source>
        <dbReference type="PROSITE" id="PS50924"/>
    </source>
</evidence>
<dbReference type="PANTHER" id="PTHR33121">
    <property type="entry name" value="CYCLIC DI-GMP PHOSPHODIESTERASE PDEF"/>
    <property type="match status" value="1"/>
</dbReference>
<feature type="domain" description="GGDEF" evidence="3">
    <location>
        <begin position="277"/>
        <end position="414"/>
    </location>
</feature>
<feature type="transmembrane region" description="Helical" evidence="1">
    <location>
        <begin position="15"/>
        <end position="35"/>
    </location>
</feature>
<dbReference type="Pfam" id="PF03707">
    <property type="entry name" value="MHYT"/>
    <property type="match status" value="1"/>
</dbReference>
<dbReference type="CDD" id="cd01948">
    <property type="entry name" value="EAL"/>
    <property type="match status" value="1"/>
</dbReference>
<dbReference type="RefSeq" id="WP_212535925.1">
    <property type="nucleotide sequence ID" value="NZ_JAGTUU010000003.1"/>
</dbReference>
<proteinExistence type="predicted"/>
<keyword evidence="1" id="KW-0812">Transmembrane</keyword>
<dbReference type="PROSITE" id="PS50883">
    <property type="entry name" value="EAL"/>
    <property type="match status" value="1"/>
</dbReference>
<dbReference type="InterPro" id="IPR043128">
    <property type="entry name" value="Rev_trsase/Diguanyl_cyclase"/>
</dbReference>
<dbReference type="SMART" id="SM00052">
    <property type="entry name" value="EAL"/>
    <property type="match status" value="1"/>
</dbReference>
<feature type="transmembrane region" description="Helical" evidence="1">
    <location>
        <begin position="215"/>
        <end position="235"/>
    </location>
</feature>
<dbReference type="InterPro" id="IPR035919">
    <property type="entry name" value="EAL_sf"/>
</dbReference>
<evidence type="ECO:0000256" key="1">
    <source>
        <dbReference type="PROSITE-ProRule" id="PRU00244"/>
    </source>
</evidence>